<name>H5TDG2_9ALTE</name>
<accession>H5TDG2</accession>
<evidence type="ECO:0000313" key="1">
    <source>
        <dbReference type="EMBL" id="GAB56339.1"/>
    </source>
</evidence>
<organism evidence="1 2">
    <name type="scientific">Glaciecola punicea ACAM 611</name>
    <dbReference type="NCBI Taxonomy" id="1121923"/>
    <lineage>
        <taxon>Bacteria</taxon>
        <taxon>Pseudomonadati</taxon>
        <taxon>Pseudomonadota</taxon>
        <taxon>Gammaproteobacteria</taxon>
        <taxon>Alteromonadales</taxon>
        <taxon>Alteromonadaceae</taxon>
        <taxon>Glaciecola</taxon>
    </lineage>
</organism>
<protein>
    <submittedName>
        <fullName evidence="1">Uncharacterized protein</fullName>
    </submittedName>
</protein>
<dbReference type="OrthoDB" id="6322598at2"/>
<proteinExistence type="predicted"/>
<reference evidence="1 2" key="1">
    <citation type="journal article" date="2012" name="J. Bacteriol.">
        <title>Genome sequence of proteorhodopsin-containing sea ice bacterium Glaciecola punicea ACAM 611T.</title>
        <authorList>
            <person name="Qin Q.-L."/>
            <person name="Xie B.-B."/>
            <person name="Shu Y.-L."/>
            <person name="Rong J.-C."/>
            <person name="Zhao D.-L."/>
            <person name="Zhang X.-Y."/>
            <person name="Chen X.-L."/>
            <person name="Zhou B.-C."/>
            <person name="Zhanga Y.-Z."/>
        </authorList>
    </citation>
    <scope>NUCLEOTIDE SEQUENCE [LARGE SCALE GENOMIC DNA]</scope>
    <source>
        <strain evidence="1 2">ACAM 611</strain>
    </source>
</reference>
<dbReference type="RefSeq" id="WP_006006387.1">
    <property type="nucleotide sequence ID" value="NZ_BAET01000028.1"/>
</dbReference>
<dbReference type="STRING" id="56804.BAE46_04975"/>
<comment type="caution">
    <text evidence="1">The sequence shown here is derived from an EMBL/GenBank/DDBJ whole genome shotgun (WGS) entry which is preliminary data.</text>
</comment>
<dbReference type="AlphaFoldDB" id="H5TDG2"/>
<dbReference type="EMBL" id="BAET01000028">
    <property type="protein sequence ID" value="GAB56339.1"/>
    <property type="molecule type" value="Genomic_DNA"/>
</dbReference>
<gene>
    <name evidence="1" type="ORF">GPUN_2224</name>
</gene>
<keyword evidence="2" id="KW-1185">Reference proteome</keyword>
<dbReference type="Proteomes" id="UP000053586">
    <property type="component" value="Unassembled WGS sequence"/>
</dbReference>
<sequence>MNIEQWSGYEVSSEVLEQAASWIAMLDTTQDEDFQQFEDAAQTLRNHQALDANQLFSAGEDIHTHFFDWLQADPSHQQAYFELSEIWARSACAKSMSNIIDKSVVLPFPSQSDIPPKTLFTEASFGEQTASPSWAYPLTIGLILCGLLVPVIQSLF</sequence>
<evidence type="ECO:0000313" key="2">
    <source>
        <dbReference type="Proteomes" id="UP000053586"/>
    </source>
</evidence>
<reference evidence="1 2" key="2">
    <citation type="journal article" date="2017" name="Antonie Van Leeuwenhoek">
        <title>Rhizobium rhizosphaerae sp. nov., a novel species isolated from rice rhizosphere.</title>
        <authorList>
            <person name="Zhao J.J."/>
            <person name="Zhang J."/>
            <person name="Zhang R.J."/>
            <person name="Zhang C.W."/>
            <person name="Yin H.Q."/>
            <person name="Zhang X.X."/>
        </authorList>
    </citation>
    <scope>NUCLEOTIDE SEQUENCE [LARGE SCALE GENOMIC DNA]</scope>
    <source>
        <strain evidence="1 2">ACAM 611</strain>
    </source>
</reference>